<dbReference type="Pfam" id="PF20041">
    <property type="entry name" value="DUF6443"/>
    <property type="match status" value="1"/>
</dbReference>
<dbReference type="Gene3D" id="2.180.10.10">
    <property type="entry name" value="RHS repeat-associated core"/>
    <property type="match status" value="1"/>
</dbReference>
<protein>
    <submittedName>
        <fullName evidence="2">RHS repeat-associated core domain-containing protein</fullName>
    </submittedName>
</protein>
<sequence length="1083" mass="118789">MKRLILSLIIMFSGLFPIQIFAQSLSNNYVQTRIYLEAGNASRCMEQIQYFDDLGREEQLVLKQFAPNGQDMVSGVQYDSYGRKWRDFIPVQSTYSAGSYMPSLSEQAVRFTGDASPYKEIGYEDSPLERVLSETGAGDVWHSANKKKRNVYLVNDASVNGLLAARYYTVSSDYSITQGSPSVYAVGELRVTLAVGEDNDSTLTFMDKQQHTVLIRQRNKGVSHDTYYVYNDYGLLCYVLPPQQDGGIDATSLGLYAYSYKYDDRDRCIEKKLPGCEPVILVYDRADRLVLEQNGVQKGKKRWTVYKYDVLGRLLYSFEHTDATPVATLRERLKNICVEERDSGTDNLGIGYTNTTVSWGTDLQLILVNYYDDYKFLASLGLTESTSLAYLTKSGYGTRSDYADGLQTGTRSYLLDGSGKYTASAMYYDQKGRLVQHHSSNVRGGYDKEYYAYSFTGKPLRHHYYHYGGNGGSTSDREYVYSYDDAERLTEVRYSLNGSTQSVLYSNSYDGYGRLQKRSYNANVYSASYAYNIRNWLTGISGSKFTQNLYYHTGNGTPCYGGNVSSMTWKSGNESTLRGYKFSYDGLNRLLTAAYGEGSAIGTNVNRFTEQVTNYDKNGNILGLKRYGQTGASTYGFVDNLTMTLTGNQLKTVNDAVTATAYNNGFEFKDGAKLTKEYSYDANGNLTEDSNKNITSIQYNCLNLPSKVMFKDGSTIAYTYGGDGAKLKTIHKIGGSTTTTEYCGDVIYEDGTAKRMLTEAGYVTLSDKKPHYYLQDHQGNNRVVINESGSVEEVNHYYPFGGLYANSTNVQPYKYNGKELDVRKGLNWYDYGTRQYDAAVGRWHAVDPLAEKYYEVSPYVYCLNDPVKHVDPDGKIVGTAIGGIFGGIVGGFRAYREGRNVWAGVAEGAVSGAITGAAVDLAVGSAVATGGGSLLVLGVGAAAGTIGGAGGAVAGDVVGQVVEQLDKGEVKISTENFSSKAVNGAIAGAVGGVASGVASNLGKMFTTSAKSIQQTMSNNINSTSTVLREMGASAETTGVVVNQITKGMGEVGKKTANSIWRIDAGTSITTEFSLKITEDKWNQ</sequence>
<dbReference type="RefSeq" id="WP_139261835.1">
    <property type="nucleotide sequence ID" value="NZ_FQZN01000009.1"/>
</dbReference>
<reference evidence="3" key="1">
    <citation type="submission" date="2016-11" db="EMBL/GenBank/DDBJ databases">
        <authorList>
            <person name="Varghese N."/>
            <person name="Submissions S."/>
        </authorList>
    </citation>
    <scope>NUCLEOTIDE SEQUENCE [LARGE SCALE GENOMIC DNA]</scope>
    <source>
        <strain evidence="3">DSM 26884</strain>
    </source>
</reference>
<dbReference type="PANTHER" id="PTHR32305">
    <property type="match status" value="1"/>
</dbReference>
<feature type="domain" description="DUF6443" evidence="1">
    <location>
        <begin position="36"/>
        <end position="152"/>
    </location>
</feature>
<dbReference type="EMBL" id="FQZN01000009">
    <property type="protein sequence ID" value="SHI85605.1"/>
    <property type="molecule type" value="Genomic_DNA"/>
</dbReference>
<dbReference type="InterPro" id="IPR050708">
    <property type="entry name" value="T6SS_VgrG/RHS"/>
</dbReference>
<gene>
    <name evidence="2" type="ORF">SAMN05444350_109130</name>
</gene>
<evidence type="ECO:0000313" key="3">
    <source>
        <dbReference type="Proteomes" id="UP000184192"/>
    </source>
</evidence>
<dbReference type="GeneID" id="92715149"/>
<evidence type="ECO:0000259" key="1">
    <source>
        <dbReference type="Pfam" id="PF20041"/>
    </source>
</evidence>
<accession>A0A1M6EJB6</accession>
<dbReference type="eggNOG" id="COG3209">
    <property type="taxonomic scope" value="Bacteria"/>
</dbReference>
<dbReference type="NCBIfam" id="TIGR03696">
    <property type="entry name" value="Rhs_assc_core"/>
    <property type="match status" value="1"/>
</dbReference>
<name>A0A1M6EJB6_9BACE</name>
<organism evidence="2 3">
    <name type="scientific">Bacteroides stercorirosoris</name>
    <dbReference type="NCBI Taxonomy" id="871324"/>
    <lineage>
        <taxon>Bacteria</taxon>
        <taxon>Pseudomonadati</taxon>
        <taxon>Bacteroidota</taxon>
        <taxon>Bacteroidia</taxon>
        <taxon>Bacteroidales</taxon>
        <taxon>Bacteroidaceae</taxon>
        <taxon>Bacteroides</taxon>
    </lineage>
</organism>
<dbReference type="Proteomes" id="UP000184192">
    <property type="component" value="Unassembled WGS sequence"/>
</dbReference>
<proteinExistence type="predicted"/>
<dbReference type="InterPro" id="IPR022385">
    <property type="entry name" value="Rhs_assc_core"/>
</dbReference>
<dbReference type="AlphaFoldDB" id="A0A1M6EJB6"/>
<dbReference type="InterPro" id="IPR045619">
    <property type="entry name" value="DUF6443"/>
</dbReference>
<evidence type="ECO:0000313" key="2">
    <source>
        <dbReference type="EMBL" id="SHI85605.1"/>
    </source>
</evidence>
<keyword evidence="3" id="KW-1185">Reference proteome</keyword>
<dbReference type="PANTHER" id="PTHR32305:SF15">
    <property type="entry name" value="PROTEIN RHSA-RELATED"/>
    <property type="match status" value="1"/>
</dbReference>